<reference evidence="1" key="1">
    <citation type="journal article" date="2014" name="Int. J. Syst. Evol. Microbiol.">
        <title>Complete genome sequence of Corynebacterium casei LMG S-19264T (=DSM 44701T), isolated from a smear-ripened cheese.</title>
        <authorList>
            <consortium name="US DOE Joint Genome Institute (JGI-PGF)"/>
            <person name="Walter F."/>
            <person name="Albersmeier A."/>
            <person name="Kalinowski J."/>
            <person name="Ruckert C."/>
        </authorList>
    </citation>
    <scope>NUCLEOTIDE SEQUENCE</scope>
    <source>
        <strain evidence="1">CGMCC 4.7110</strain>
    </source>
</reference>
<organism evidence="1 2">
    <name type="scientific">Streptomyces fuscichromogenes</name>
    <dbReference type="NCBI Taxonomy" id="1324013"/>
    <lineage>
        <taxon>Bacteria</taxon>
        <taxon>Bacillati</taxon>
        <taxon>Actinomycetota</taxon>
        <taxon>Actinomycetes</taxon>
        <taxon>Kitasatosporales</taxon>
        <taxon>Streptomycetaceae</taxon>
        <taxon>Streptomyces</taxon>
    </lineage>
</organism>
<comment type="caution">
    <text evidence="1">The sequence shown here is derived from an EMBL/GenBank/DDBJ whole genome shotgun (WGS) entry which is preliminary data.</text>
</comment>
<sequence>MSGRPLLRSEITAHRSHQHLVGQRDRLVRIHGEDLGAFYFLVMLIQTLGKKALKKGDVQKLRAIAHDLNAVYAKHTQ</sequence>
<protein>
    <submittedName>
        <fullName evidence="1">Uncharacterized protein</fullName>
    </submittedName>
</protein>
<evidence type="ECO:0000313" key="2">
    <source>
        <dbReference type="Proteomes" id="UP000653411"/>
    </source>
</evidence>
<name>A0A918CWS4_9ACTN</name>
<dbReference type="AlphaFoldDB" id="A0A918CWS4"/>
<dbReference type="EMBL" id="BMML01000033">
    <property type="protein sequence ID" value="GGN41258.1"/>
    <property type="molecule type" value="Genomic_DNA"/>
</dbReference>
<evidence type="ECO:0000313" key="1">
    <source>
        <dbReference type="EMBL" id="GGN41258.1"/>
    </source>
</evidence>
<accession>A0A918CWS4</accession>
<dbReference type="Proteomes" id="UP000653411">
    <property type="component" value="Unassembled WGS sequence"/>
</dbReference>
<reference evidence="1" key="2">
    <citation type="submission" date="2020-09" db="EMBL/GenBank/DDBJ databases">
        <authorList>
            <person name="Sun Q."/>
            <person name="Zhou Y."/>
        </authorList>
    </citation>
    <scope>NUCLEOTIDE SEQUENCE</scope>
    <source>
        <strain evidence="1">CGMCC 4.7110</strain>
    </source>
</reference>
<keyword evidence="2" id="KW-1185">Reference proteome</keyword>
<proteinExistence type="predicted"/>
<gene>
    <name evidence="1" type="ORF">GCM10011578_089360</name>
</gene>